<dbReference type="EMBL" id="LGRN01000074">
    <property type="protein sequence ID" value="OJD17261.1"/>
    <property type="molecule type" value="Genomic_DNA"/>
</dbReference>
<keyword evidence="3" id="KW-1185">Reference proteome</keyword>
<dbReference type="OrthoDB" id="5231984at2759"/>
<accession>A0A1J9QPT4</accession>
<dbReference type="InterPro" id="IPR036610">
    <property type="entry name" value="PEBP-like_sf"/>
</dbReference>
<dbReference type="Proteomes" id="UP000182235">
    <property type="component" value="Unassembled WGS sequence"/>
</dbReference>
<sequence length="361" mass="36600">MATLVTLAASQQATVPADLAESFSPSGTEGLQVRFGGDASEGIPNGLTVGPEAVSGPPTFALGDSSGVNRAVSYIIAMLDTTDDDARKVQFLQSGFKATGDKTKVRAEGEPAVPYEPPSLERGPRQFSFLLYRQRGQELARLGGIPSVGSTEPFDVKAFEAANNLQPPRVGMAIIVDGNAGRLEQSPPSSTSAPVFVPFATLGTLASSSASTIITTFVSTVSSAGTAATVQDNVTEPPSIFVFTFTPAPGSPPHSPSPSRFDSLPSSAQSLTESTSTAHSTSLSASVSPTPAAGETQTSVVVVMASPTSTTGAASGDLASAAGEIDSGNSAASVLHGSANSGMFLSAILLVAQVVWYSLAL</sequence>
<evidence type="ECO:0000313" key="2">
    <source>
        <dbReference type="EMBL" id="OJD17261.1"/>
    </source>
</evidence>
<name>A0A1J9QPT4_9EURO</name>
<dbReference type="STRING" id="1447872.A0A1J9QPT4"/>
<evidence type="ECO:0000256" key="1">
    <source>
        <dbReference type="SAM" id="MobiDB-lite"/>
    </source>
</evidence>
<protein>
    <submittedName>
        <fullName evidence="2">Uncharacterized protein</fullName>
    </submittedName>
</protein>
<gene>
    <name evidence="2" type="ORF">AJ78_02643</name>
</gene>
<feature type="region of interest" description="Disordered" evidence="1">
    <location>
        <begin position="245"/>
        <end position="292"/>
    </location>
</feature>
<dbReference type="Gene3D" id="3.90.280.10">
    <property type="entry name" value="PEBP-like"/>
    <property type="match status" value="1"/>
</dbReference>
<feature type="compositionally biased region" description="Low complexity" evidence="1">
    <location>
        <begin position="270"/>
        <end position="292"/>
    </location>
</feature>
<comment type="caution">
    <text evidence="2">The sequence shown here is derived from an EMBL/GenBank/DDBJ whole genome shotgun (WGS) entry which is preliminary data.</text>
</comment>
<evidence type="ECO:0000313" key="3">
    <source>
        <dbReference type="Proteomes" id="UP000182235"/>
    </source>
</evidence>
<reference evidence="2 3" key="1">
    <citation type="submission" date="2015-07" db="EMBL/GenBank/DDBJ databases">
        <title>Emmonsia species relationships and genome sequence.</title>
        <authorList>
            <consortium name="The Broad Institute Genomics Platform"/>
            <person name="Cuomo C.A."/>
            <person name="Munoz J.F."/>
            <person name="Imamovic A."/>
            <person name="Priest M.E."/>
            <person name="Young S."/>
            <person name="Clay O.K."/>
            <person name="McEwen J.G."/>
        </authorList>
    </citation>
    <scope>NUCLEOTIDE SEQUENCE [LARGE SCALE GENOMIC DNA]</scope>
    <source>
        <strain evidence="2 3">UAMH 9510</strain>
    </source>
</reference>
<dbReference type="SUPFAM" id="SSF49777">
    <property type="entry name" value="PEBP-like"/>
    <property type="match status" value="1"/>
</dbReference>
<organism evidence="2 3">
    <name type="scientific">Emergomyces pasteurianus Ep9510</name>
    <dbReference type="NCBI Taxonomy" id="1447872"/>
    <lineage>
        <taxon>Eukaryota</taxon>
        <taxon>Fungi</taxon>
        <taxon>Dikarya</taxon>
        <taxon>Ascomycota</taxon>
        <taxon>Pezizomycotina</taxon>
        <taxon>Eurotiomycetes</taxon>
        <taxon>Eurotiomycetidae</taxon>
        <taxon>Onygenales</taxon>
        <taxon>Ajellomycetaceae</taxon>
        <taxon>Emergomyces</taxon>
    </lineage>
</organism>
<dbReference type="AlphaFoldDB" id="A0A1J9QPT4"/>
<proteinExistence type="predicted"/>